<organism evidence="2 3">
    <name type="scientific">Kushneria sinocarnis</name>
    <dbReference type="NCBI Taxonomy" id="595502"/>
    <lineage>
        <taxon>Bacteria</taxon>
        <taxon>Pseudomonadati</taxon>
        <taxon>Pseudomonadota</taxon>
        <taxon>Gammaproteobacteria</taxon>
        <taxon>Oceanospirillales</taxon>
        <taxon>Halomonadaceae</taxon>
        <taxon>Kushneria</taxon>
    </lineage>
</organism>
<dbReference type="CDD" id="cd00761">
    <property type="entry name" value="Glyco_tranf_GTA_type"/>
    <property type="match status" value="1"/>
</dbReference>
<dbReference type="GO" id="GO:0016758">
    <property type="term" value="F:hexosyltransferase activity"/>
    <property type="evidence" value="ECO:0007669"/>
    <property type="project" value="UniProtKB-ARBA"/>
</dbReference>
<name>A0A420WW88_9GAMM</name>
<dbReference type="EMBL" id="RBIN01000005">
    <property type="protein sequence ID" value="RKR03362.1"/>
    <property type="molecule type" value="Genomic_DNA"/>
</dbReference>
<evidence type="ECO:0000313" key="3">
    <source>
        <dbReference type="Proteomes" id="UP000281975"/>
    </source>
</evidence>
<accession>A0A420WW88</accession>
<dbReference type="AlphaFoldDB" id="A0A420WW88"/>
<dbReference type="InterPro" id="IPR001173">
    <property type="entry name" value="Glyco_trans_2-like"/>
</dbReference>
<reference evidence="2 3" key="1">
    <citation type="submission" date="2018-10" db="EMBL/GenBank/DDBJ databases">
        <title>Genomic Encyclopedia of Type Strains, Phase IV (KMG-IV): sequencing the most valuable type-strain genomes for metagenomic binning, comparative biology and taxonomic classification.</title>
        <authorList>
            <person name="Goeker M."/>
        </authorList>
    </citation>
    <scope>NUCLEOTIDE SEQUENCE [LARGE SCALE GENOMIC DNA]</scope>
    <source>
        <strain evidence="2 3">DSM 23229</strain>
    </source>
</reference>
<evidence type="ECO:0000259" key="1">
    <source>
        <dbReference type="Pfam" id="PF00535"/>
    </source>
</evidence>
<sequence length="376" mass="42959">MNITSGADEAWLTVGIAAYNNADHIRAAIDSVVRQTDHRVRIIVVNDGSSDETAHRIQSLITGYAPATRERILVIDQPNAGVATVRNMAIERATTPFLTFLDGDDYWLERYYPRLEALIGDVDELITGDVDLIEFNALADPGLVATEDWSGDRLMRFNALGNYRGLLTPTQLERIFTASEWYVWTRIYRTRLFDNLRFPVSLHFEDMMLIPRVYLRAREIIATDEALIAYRINPQGQARNTRPRDLTDIGHIIELHLEIAGQGPDYQNRLMTLLACQDALYYKTVANRLEGYLASLPKIRQVVRQLRPLRARYALPLPSNTRLLMLSPLASNLCSWLRRQRRGFRRRSAAPPASAGSFEQWYRLGRRARAGERDSD</sequence>
<dbReference type="RefSeq" id="WP_170150044.1">
    <property type="nucleotide sequence ID" value="NZ_RBIN01000005.1"/>
</dbReference>
<dbReference type="InterPro" id="IPR029044">
    <property type="entry name" value="Nucleotide-diphossugar_trans"/>
</dbReference>
<dbReference type="PANTHER" id="PTHR22916">
    <property type="entry name" value="GLYCOSYLTRANSFERASE"/>
    <property type="match status" value="1"/>
</dbReference>
<protein>
    <submittedName>
        <fullName evidence="2">Glycosyltransferase involved in cell wall biosynthesis</fullName>
    </submittedName>
</protein>
<dbReference type="Proteomes" id="UP000281975">
    <property type="component" value="Unassembled WGS sequence"/>
</dbReference>
<dbReference type="PANTHER" id="PTHR22916:SF3">
    <property type="entry name" value="UDP-GLCNAC:BETAGAL BETA-1,3-N-ACETYLGLUCOSAMINYLTRANSFERASE-LIKE PROTEIN 1"/>
    <property type="match status" value="1"/>
</dbReference>
<comment type="caution">
    <text evidence="2">The sequence shown here is derived from an EMBL/GenBank/DDBJ whole genome shotgun (WGS) entry which is preliminary data.</text>
</comment>
<gene>
    <name evidence="2" type="ORF">C7446_1885</name>
</gene>
<keyword evidence="2" id="KW-0808">Transferase</keyword>
<dbReference type="Gene3D" id="3.90.550.10">
    <property type="entry name" value="Spore Coat Polysaccharide Biosynthesis Protein SpsA, Chain A"/>
    <property type="match status" value="1"/>
</dbReference>
<keyword evidence="3" id="KW-1185">Reference proteome</keyword>
<dbReference type="SUPFAM" id="SSF53448">
    <property type="entry name" value="Nucleotide-diphospho-sugar transferases"/>
    <property type="match status" value="1"/>
</dbReference>
<feature type="domain" description="Glycosyltransferase 2-like" evidence="1">
    <location>
        <begin position="13"/>
        <end position="121"/>
    </location>
</feature>
<dbReference type="Pfam" id="PF00535">
    <property type="entry name" value="Glycos_transf_2"/>
    <property type="match status" value="1"/>
</dbReference>
<proteinExistence type="predicted"/>
<evidence type="ECO:0000313" key="2">
    <source>
        <dbReference type="EMBL" id="RKR03362.1"/>
    </source>
</evidence>